<keyword evidence="5 6" id="KW-0539">Nucleus</keyword>
<evidence type="ECO:0000256" key="3">
    <source>
        <dbReference type="ARBA" id="ARBA00008105"/>
    </source>
</evidence>
<feature type="coiled-coil region" evidence="7">
    <location>
        <begin position="184"/>
        <end position="221"/>
    </location>
</feature>
<sequence length="243" mass="27788">MSSMRNAVQRRNHKERAQPLERKKWGLLEKHKDYSLRAKDHNVKKARLKALRQKAAERNPDEFAFGMMSSSTKGGVKIHERGEQNGTAGSMSVDVVRLLKTQDAGYLNTVLQQTRRERDKAREEAVLLGIDVNADPEHDLGKHKKFDEDGNEVAELGLFASEDDDDEDMDAPKELLDADKYRAKRKKERTVEALNRKIQALAQREKQLSQALDEVQLQRAKMEGMVGGVNKNGVKFKVRERKR</sequence>
<accession>A0A2P7YGG3</accession>
<dbReference type="InterPro" id="IPR007144">
    <property type="entry name" value="SSU_processome_Utp11"/>
</dbReference>
<keyword evidence="10" id="KW-1185">Reference proteome</keyword>
<dbReference type="PIRSF" id="PIRSF015952">
    <property type="entry name" value="U3snoRNP11"/>
    <property type="match status" value="1"/>
</dbReference>
<dbReference type="GO" id="GO:0006364">
    <property type="term" value="P:rRNA processing"/>
    <property type="evidence" value="ECO:0007669"/>
    <property type="project" value="UniProtKB-UniRule"/>
</dbReference>
<dbReference type="Proteomes" id="UP000243723">
    <property type="component" value="Unassembled WGS sequence"/>
</dbReference>
<keyword evidence="4 6" id="KW-0698">rRNA processing</keyword>
<keyword evidence="7" id="KW-0175">Coiled coil</keyword>
<dbReference type="OrthoDB" id="29058at2759"/>
<dbReference type="GO" id="GO:0032040">
    <property type="term" value="C:small-subunit processome"/>
    <property type="evidence" value="ECO:0007669"/>
    <property type="project" value="UniProtKB-UniRule"/>
</dbReference>
<comment type="caution">
    <text evidence="9">The sequence shown here is derived from an EMBL/GenBank/DDBJ whole genome shotgun (WGS) entry which is preliminary data.</text>
</comment>
<organism evidence="9 10">
    <name type="scientific">Elsinoe australis</name>
    <dbReference type="NCBI Taxonomy" id="40998"/>
    <lineage>
        <taxon>Eukaryota</taxon>
        <taxon>Fungi</taxon>
        <taxon>Dikarya</taxon>
        <taxon>Ascomycota</taxon>
        <taxon>Pezizomycotina</taxon>
        <taxon>Dothideomycetes</taxon>
        <taxon>Dothideomycetidae</taxon>
        <taxon>Myriangiales</taxon>
        <taxon>Elsinoaceae</taxon>
        <taxon>Elsinoe</taxon>
    </lineage>
</organism>
<dbReference type="PANTHER" id="PTHR12838:SF0">
    <property type="entry name" value="U3 SMALL NUCLEOLAR RNA-ASSOCIATED PROTEIN 11-RELATED"/>
    <property type="match status" value="1"/>
</dbReference>
<reference evidence="9 10" key="1">
    <citation type="submission" date="2017-05" db="EMBL/GenBank/DDBJ databases">
        <title>Draft genome sequence of Elsinoe australis.</title>
        <authorList>
            <person name="Cheng Q."/>
        </authorList>
    </citation>
    <scope>NUCLEOTIDE SEQUENCE [LARGE SCALE GENOMIC DNA]</scope>
    <source>
        <strain evidence="9 10">NL1</strain>
    </source>
</reference>
<protein>
    <recommendedName>
        <fullName evidence="6">U3 small nucleolar RNA-associated protein 11</fullName>
        <shortName evidence="6">U3 snoRNA-associated protein 11</shortName>
    </recommendedName>
</protein>
<comment type="function">
    <text evidence="1 6">Involved in nucleolar processing of pre-18S ribosomal RNA.</text>
</comment>
<gene>
    <name evidence="9" type="ORF">B9Z65_1624</name>
</gene>
<evidence type="ECO:0000256" key="8">
    <source>
        <dbReference type="SAM" id="MobiDB-lite"/>
    </source>
</evidence>
<evidence type="ECO:0000256" key="7">
    <source>
        <dbReference type="SAM" id="Coils"/>
    </source>
</evidence>
<evidence type="ECO:0000313" key="9">
    <source>
        <dbReference type="EMBL" id="PSK35041.1"/>
    </source>
</evidence>
<evidence type="ECO:0000313" key="10">
    <source>
        <dbReference type="Proteomes" id="UP000243723"/>
    </source>
</evidence>
<comment type="similarity">
    <text evidence="3 6">Belongs to the UTP11 family.</text>
</comment>
<dbReference type="STRING" id="40998.A0A2P7YGG3"/>
<feature type="region of interest" description="Disordered" evidence="8">
    <location>
        <begin position="1"/>
        <end position="24"/>
    </location>
</feature>
<dbReference type="AlphaFoldDB" id="A0A2P7YGG3"/>
<proteinExistence type="inferred from homology"/>
<evidence type="ECO:0000256" key="5">
    <source>
        <dbReference type="ARBA" id="ARBA00023242"/>
    </source>
</evidence>
<name>A0A2P7YGG3_9PEZI</name>
<dbReference type="PANTHER" id="PTHR12838">
    <property type="entry name" value="U3 SMALL NUCLEOLAR RNA-ASSOCIATED PROTEIN 11"/>
    <property type="match status" value="1"/>
</dbReference>
<feature type="compositionally biased region" description="Basic and acidic residues" evidence="8">
    <location>
        <begin position="15"/>
        <end position="24"/>
    </location>
</feature>
<evidence type="ECO:0000256" key="6">
    <source>
        <dbReference type="PIRNR" id="PIRNR015952"/>
    </source>
</evidence>
<evidence type="ECO:0000256" key="2">
    <source>
        <dbReference type="ARBA" id="ARBA00004604"/>
    </source>
</evidence>
<comment type="subcellular location">
    <subcellularLocation>
        <location evidence="2 6">Nucleus</location>
        <location evidence="2 6">Nucleolus</location>
    </subcellularLocation>
</comment>
<evidence type="ECO:0000256" key="4">
    <source>
        <dbReference type="ARBA" id="ARBA00022552"/>
    </source>
</evidence>
<dbReference type="EMBL" id="NHZQ01000445">
    <property type="protein sequence ID" value="PSK35041.1"/>
    <property type="molecule type" value="Genomic_DNA"/>
</dbReference>
<comment type="subunit">
    <text evidence="6">Component of the ribosomal small subunit (SSU) processome.</text>
</comment>
<evidence type="ECO:0000256" key="1">
    <source>
        <dbReference type="ARBA" id="ARBA00004099"/>
    </source>
</evidence>
<dbReference type="Pfam" id="PF03998">
    <property type="entry name" value="Utp11"/>
    <property type="match status" value="1"/>
</dbReference>
<feature type="region of interest" description="Disordered" evidence="8">
    <location>
        <begin position="53"/>
        <end position="75"/>
    </location>
</feature>